<sequence length="95" mass="10537">MTKPYVDFEWAIAGSIDTPEESVLNSIINKLVQLSELAVAAEDMPDIMLQIQTCQCVLNNLRLHVGKASFDYLFSLADVELEKLDGLLETEGPSH</sequence>
<dbReference type="EMBL" id="CP000155">
    <property type="protein sequence ID" value="ABC31258.1"/>
    <property type="molecule type" value="Genomic_DNA"/>
</dbReference>
<dbReference type="OrthoDB" id="9910496at2"/>
<dbReference type="HOGENOM" id="CLU_2395607_0_0_6"/>
<dbReference type="Proteomes" id="UP000000238">
    <property type="component" value="Chromosome"/>
</dbReference>
<dbReference type="STRING" id="349521.HCH_04558"/>
<keyword evidence="2" id="KW-1185">Reference proteome</keyword>
<dbReference type="RefSeq" id="WP_011398325.1">
    <property type="nucleotide sequence ID" value="NC_007645.1"/>
</dbReference>
<dbReference type="AlphaFoldDB" id="Q2SDL6"/>
<organism evidence="1 2">
    <name type="scientific">Hahella chejuensis (strain KCTC 2396)</name>
    <dbReference type="NCBI Taxonomy" id="349521"/>
    <lineage>
        <taxon>Bacteria</taxon>
        <taxon>Pseudomonadati</taxon>
        <taxon>Pseudomonadota</taxon>
        <taxon>Gammaproteobacteria</taxon>
        <taxon>Oceanospirillales</taxon>
        <taxon>Hahellaceae</taxon>
        <taxon>Hahella</taxon>
    </lineage>
</organism>
<reference evidence="1 2" key="1">
    <citation type="journal article" date="2005" name="Nucleic Acids Res.">
        <title>Genomic blueprint of Hahella chejuensis, a marine microbe producing an algicidal agent.</title>
        <authorList>
            <person name="Jeong H."/>
            <person name="Yim J.H."/>
            <person name="Lee C."/>
            <person name="Choi S.-H."/>
            <person name="Park Y.K."/>
            <person name="Yoon S.H."/>
            <person name="Hur C.-G."/>
            <person name="Kang H.-Y."/>
            <person name="Kim D."/>
            <person name="Lee H.H."/>
            <person name="Park K.H."/>
            <person name="Park S.-H."/>
            <person name="Park H.-S."/>
            <person name="Lee H.K."/>
            <person name="Oh T.K."/>
            <person name="Kim J.F."/>
        </authorList>
    </citation>
    <scope>NUCLEOTIDE SEQUENCE [LARGE SCALE GENOMIC DNA]</scope>
    <source>
        <strain evidence="1 2">KCTC 2396</strain>
    </source>
</reference>
<evidence type="ECO:0000313" key="2">
    <source>
        <dbReference type="Proteomes" id="UP000000238"/>
    </source>
</evidence>
<dbReference type="KEGG" id="hch:HCH_04558"/>
<name>Q2SDL6_HAHCH</name>
<evidence type="ECO:0000313" key="1">
    <source>
        <dbReference type="EMBL" id="ABC31258.1"/>
    </source>
</evidence>
<protein>
    <submittedName>
        <fullName evidence="1">Uncharacterized protein</fullName>
    </submittedName>
</protein>
<accession>Q2SDL6</accession>
<proteinExistence type="predicted"/>
<gene>
    <name evidence="1" type="ordered locus">HCH_04558</name>
</gene>